<reference evidence="1 3" key="1">
    <citation type="journal article" date="2012" name="Nature">
        <title>Algal genomes reveal evolutionary mosaicism and the fate of nucleomorphs.</title>
        <authorList>
            <consortium name="DOE Joint Genome Institute"/>
            <person name="Curtis B.A."/>
            <person name="Tanifuji G."/>
            <person name="Burki F."/>
            <person name="Gruber A."/>
            <person name="Irimia M."/>
            <person name="Maruyama S."/>
            <person name="Arias M.C."/>
            <person name="Ball S.G."/>
            <person name="Gile G.H."/>
            <person name="Hirakawa Y."/>
            <person name="Hopkins J.F."/>
            <person name="Kuo A."/>
            <person name="Rensing S.A."/>
            <person name="Schmutz J."/>
            <person name="Symeonidi A."/>
            <person name="Elias M."/>
            <person name="Eveleigh R.J."/>
            <person name="Herman E.K."/>
            <person name="Klute M.J."/>
            <person name="Nakayama T."/>
            <person name="Obornik M."/>
            <person name="Reyes-Prieto A."/>
            <person name="Armbrust E.V."/>
            <person name="Aves S.J."/>
            <person name="Beiko R.G."/>
            <person name="Coutinho P."/>
            <person name="Dacks J.B."/>
            <person name="Durnford D.G."/>
            <person name="Fast N.M."/>
            <person name="Green B.R."/>
            <person name="Grisdale C.J."/>
            <person name="Hempel F."/>
            <person name="Henrissat B."/>
            <person name="Hoppner M.P."/>
            <person name="Ishida K."/>
            <person name="Kim E."/>
            <person name="Koreny L."/>
            <person name="Kroth P.G."/>
            <person name="Liu Y."/>
            <person name="Malik S.B."/>
            <person name="Maier U.G."/>
            <person name="McRose D."/>
            <person name="Mock T."/>
            <person name="Neilson J.A."/>
            <person name="Onodera N.T."/>
            <person name="Poole A.M."/>
            <person name="Pritham E.J."/>
            <person name="Richards T.A."/>
            <person name="Rocap G."/>
            <person name="Roy S.W."/>
            <person name="Sarai C."/>
            <person name="Schaack S."/>
            <person name="Shirato S."/>
            <person name="Slamovits C.H."/>
            <person name="Spencer D.F."/>
            <person name="Suzuki S."/>
            <person name="Worden A.Z."/>
            <person name="Zauner S."/>
            <person name="Barry K."/>
            <person name="Bell C."/>
            <person name="Bharti A.K."/>
            <person name="Crow J.A."/>
            <person name="Grimwood J."/>
            <person name="Kramer R."/>
            <person name="Lindquist E."/>
            <person name="Lucas S."/>
            <person name="Salamov A."/>
            <person name="McFadden G.I."/>
            <person name="Lane C.E."/>
            <person name="Keeling P.J."/>
            <person name="Gray M.W."/>
            <person name="Grigoriev I.V."/>
            <person name="Archibald J.M."/>
        </authorList>
    </citation>
    <scope>NUCLEOTIDE SEQUENCE</scope>
    <source>
        <strain evidence="1 3">CCMP2712</strain>
    </source>
</reference>
<dbReference type="AlphaFoldDB" id="L1JQ97"/>
<evidence type="ECO:0000313" key="1">
    <source>
        <dbReference type="EMBL" id="EKX50751.1"/>
    </source>
</evidence>
<reference evidence="3" key="2">
    <citation type="submission" date="2012-11" db="EMBL/GenBank/DDBJ databases">
        <authorList>
            <person name="Kuo A."/>
            <person name="Curtis B.A."/>
            <person name="Tanifuji G."/>
            <person name="Burki F."/>
            <person name="Gruber A."/>
            <person name="Irimia M."/>
            <person name="Maruyama S."/>
            <person name="Arias M.C."/>
            <person name="Ball S.G."/>
            <person name="Gile G.H."/>
            <person name="Hirakawa Y."/>
            <person name="Hopkins J.F."/>
            <person name="Rensing S.A."/>
            <person name="Schmutz J."/>
            <person name="Symeonidi A."/>
            <person name="Elias M."/>
            <person name="Eveleigh R.J."/>
            <person name="Herman E.K."/>
            <person name="Klute M.J."/>
            <person name="Nakayama T."/>
            <person name="Obornik M."/>
            <person name="Reyes-Prieto A."/>
            <person name="Armbrust E.V."/>
            <person name="Aves S.J."/>
            <person name="Beiko R.G."/>
            <person name="Coutinho P."/>
            <person name="Dacks J.B."/>
            <person name="Durnford D.G."/>
            <person name="Fast N.M."/>
            <person name="Green B.R."/>
            <person name="Grisdale C."/>
            <person name="Hempe F."/>
            <person name="Henrissat B."/>
            <person name="Hoppner M.P."/>
            <person name="Ishida K.-I."/>
            <person name="Kim E."/>
            <person name="Koreny L."/>
            <person name="Kroth P.G."/>
            <person name="Liu Y."/>
            <person name="Malik S.-B."/>
            <person name="Maier U.G."/>
            <person name="McRose D."/>
            <person name="Mock T."/>
            <person name="Neilson J.A."/>
            <person name="Onodera N.T."/>
            <person name="Poole A.M."/>
            <person name="Pritham E.J."/>
            <person name="Richards T.A."/>
            <person name="Rocap G."/>
            <person name="Roy S.W."/>
            <person name="Sarai C."/>
            <person name="Schaack S."/>
            <person name="Shirato S."/>
            <person name="Slamovits C.H."/>
            <person name="Spencer D.F."/>
            <person name="Suzuki S."/>
            <person name="Worden A.Z."/>
            <person name="Zauner S."/>
            <person name="Barry K."/>
            <person name="Bell C."/>
            <person name="Bharti A.K."/>
            <person name="Crow J.A."/>
            <person name="Grimwood J."/>
            <person name="Kramer R."/>
            <person name="Lindquist E."/>
            <person name="Lucas S."/>
            <person name="Salamov A."/>
            <person name="McFadden G.I."/>
            <person name="Lane C.E."/>
            <person name="Keeling P.J."/>
            <person name="Gray M.W."/>
            <person name="Grigoriev I.V."/>
            <person name="Archibald J.M."/>
        </authorList>
    </citation>
    <scope>NUCLEOTIDE SEQUENCE</scope>
    <source>
        <strain evidence="3">CCMP2712</strain>
    </source>
</reference>
<sequence length="561" mass="65177">MKKIVSQDLEHSHTVKILRDGLLQLDLYRKFKQHKTQSMIKARQNEFHVLVRPGWHMWRLEAQAARAFLRRKRTDIGLMKSCWNSIVKFCETRTSILQLQTRKRTRALMSSAFAAWKVFVETNWKRTVQVKLALEFSLKKCLGWLQFGIHLSKTRRLVEQKIRARHLSLLLRFAFTALSTGASHAAQLDGAPKGPKSTYMKKMVDDKGKLFLRFRLLKHFFLWKEHRLVPKKWTRGMEAYCGMLDDDQQRSLCAHFDVDVQALLDKLGLERGGRSGKLLRDIILEWAGGAENFNLIRFLTLVCNKWTAGSVPSELNVQEVRLVPSYEMVQVVHGDYNKVKILLPDLHSRHELLCRLERSMVRYLPPGMSPSPPSSCERLQAAREFVLEALGLHESYLDPRGDHELWPCTFSKRKGNPARLYAAPQGWVRVGLRVDPILAKRHRVWEDWNVCYHGTRKELVAKIVESRMLLLPGDQNFSGKLVSADEYYPSFIDLRDRYVIVPNSHGPDLIDKHSSSNPYHSTSAGAQELRWEKFFVTSPSIVYTSKYLAKTFTWRNRRAQW</sequence>
<gene>
    <name evidence="1" type="ORF">GUITHDRAFT_103342</name>
</gene>
<keyword evidence="3" id="KW-1185">Reference proteome</keyword>
<reference evidence="2" key="3">
    <citation type="submission" date="2015-06" db="UniProtKB">
        <authorList>
            <consortium name="EnsemblProtists"/>
        </authorList>
    </citation>
    <scope>IDENTIFICATION</scope>
</reference>
<dbReference type="EnsemblProtists" id="EKX50751">
    <property type="protein sequence ID" value="EKX50751"/>
    <property type="gene ID" value="GUITHDRAFT_103342"/>
</dbReference>
<dbReference type="RefSeq" id="XP_005837731.1">
    <property type="nucleotide sequence ID" value="XM_005837674.1"/>
</dbReference>
<dbReference type="KEGG" id="gtt:GUITHDRAFT_103342"/>
<dbReference type="PaxDb" id="55529-EKX50751"/>
<proteinExistence type="predicted"/>
<name>L1JQ97_GUITC</name>
<evidence type="ECO:0000313" key="2">
    <source>
        <dbReference type="EnsemblProtists" id="EKX50751"/>
    </source>
</evidence>
<dbReference type="HOGENOM" id="CLU_486134_0_0_1"/>
<dbReference type="EMBL" id="JH992977">
    <property type="protein sequence ID" value="EKX50751.1"/>
    <property type="molecule type" value="Genomic_DNA"/>
</dbReference>
<accession>L1JQ97</accession>
<dbReference type="GeneID" id="17307428"/>
<protein>
    <submittedName>
        <fullName evidence="1 2">Uncharacterized protein</fullName>
    </submittedName>
</protein>
<evidence type="ECO:0000313" key="3">
    <source>
        <dbReference type="Proteomes" id="UP000011087"/>
    </source>
</evidence>
<organism evidence="1">
    <name type="scientific">Guillardia theta (strain CCMP2712)</name>
    <name type="common">Cryptophyte</name>
    <dbReference type="NCBI Taxonomy" id="905079"/>
    <lineage>
        <taxon>Eukaryota</taxon>
        <taxon>Cryptophyceae</taxon>
        <taxon>Pyrenomonadales</taxon>
        <taxon>Geminigeraceae</taxon>
        <taxon>Guillardia</taxon>
    </lineage>
</organism>
<dbReference type="OrthoDB" id="49113at2759"/>
<dbReference type="Proteomes" id="UP000011087">
    <property type="component" value="Unassembled WGS sequence"/>
</dbReference>